<feature type="compositionally biased region" description="Low complexity" evidence="1">
    <location>
        <begin position="713"/>
        <end position="727"/>
    </location>
</feature>
<proteinExistence type="predicted"/>
<feature type="region of interest" description="Disordered" evidence="1">
    <location>
        <begin position="1047"/>
        <end position="1128"/>
    </location>
</feature>
<dbReference type="InterPro" id="IPR057725">
    <property type="entry name" value="Ams2-SPT21_N"/>
</dbReference>
<dbReference type="InParanoid" id="A0A2N3NBI7"/>
<dbReference type="VEuPathDB" id="FungiDB:jhhlp_004422"/>
<feature type="region of interest" description="Disordered" evidence="1">
    <location>
        <begin position="154"/>
        <end position="185"/>
    </location>
</feature>
<feature type="region of interest" description="Disordered" evidence="1">
    <location>
        <begin position="222"/>
        <end position="316"/>
    </location>
</feature>
<feature type="compositionally biased region" description="Low complexity" evidence="1">
    <location>
        <begin position="260"/>
        <end position="275"/>
    </location>
</feature>
<feature type="region of interest" description="Disordered" evidence="1">
    <location>
        <begin position="1222"/>
        <end position="1245"/>
    </location>
</feature>
<feature type="compositionally biased region" description="Basic residues" evidence="1">
    <location>
        <begin position="951"/>
        <end position="967"/>
    </location>
</feature>
<feature type="compositionally biased region" description="Low complexity" evidence="1">
    <location>
        <begin position="633"/>
        <end position="654"/>
    </location>
</feature>
<dbReference type="EMBL" id="NLAX01000010">
    <property type="protein sequence ID" value="PKS09800.1"/>
    <property type="molecule type" value="Genomic_DNA"/>
</dbReference>
<feature type="region of interest" description="Disordered" evidence="1">
    <location>
        <begin position="933"/>
        <end position="996"/>
    </location>
</feature>
<dbReference type="OrthoDB" id="3199820at2759"/>
<keyword evidence="4" id="KW-1185">Reference proteome</keyword>
<dbReference type="InterPro" id="IPR013088">
    <property type="entry name" value="Znf_NHR/GATA"/>
</dbReference>
<feature type="domain" description="Ams2/SPT21 N-terminal" evidence="2">
    <location>
        <begin position="12"/>
        <end position="149"/>
    </location>
</feature>
<dbReference type="PANTHER" id="PTHR39147:SF1">
    <property type="entry name" value="PROTEIN SPT21"/>
    <property type="match status" value="1"/>
</dbReference>
<gene>
    <name evidence="3" type="ORF">jhhlp_004422</name>
</gene>
<feature type="region of interest" description="Disordered" evidence="1">
    <location>
        <begin position="1143"/>
        <end position="1198"/>
    </location>
</feature>
<comment type="caution">
    <text evidence="3">The sequence shown here is derived from an EMBL/GenBank/DDBJ whole genome shotgun (WGS) entry which is preliminary data.</text>
</comment>
<feature type="region of interest" description="Disordered" evidence="1">
    <location>
        <begin position="504"/>
        <end position="809"/>
    </location>
</feature>
<dbReference type="Proteomes" id="UP000233524">
    <property type="component" value="Unassembled WGS sequence"/>
</dbReference>
<feature type="compositionally biased region" description="Low complexity" evidence="1">
    <location>
        <begin position="1222"/>
        <end position="1232"/>
    </location>
</feature>
<dbReference type="PANTHER" id="PTHR39147">
    <property type="entry name" value="PROTEIN SPT21"/>
    <property type="match status" value="1"/>
</dbReference>
<feature type="compositionally biased region" description="Pro residues" evidence="1">
    <location>
        <begin position="655"/>
        <end position="668"/>
    </location>
</feature>
<evidence type="ECO:0000313" key="4">
    <source>
        <dbReference type="Proteomes" id="UP000233524"/>
    </source>
</evidence>
<evidence type="ECO:0000313" key="3">
    <source>
        <dbReference type="EMBL" id="PKS09800.1"/>
    </source>
</evidence>
<feature type="compositionally biased region" description="Low complexity" evidence="1">
    <location>
        <begin position="603"/>
        <end position="614"/>
    </location>
</feature>
<feature type="compositionally biased region" description="Pro residues" evidence="1">
    <location>
        <begin position="1162"/>
        <end position="1173"/>
    </location>
</feature>
<accession>A0A2N3NBI7</accession>
<feature type="compositionally biased region" description="Polar residues" evidence="1">
    <location>
        <begin position="1050"/>
        <end position="1075"/>
    </location>
</feature>
<organism evidence="3 4">
    <name type="scientific">Lomentospora prolificans</name>
    <dbReference type="NCBI Taxonomy" id="41688"/>
    <lineage>
        <taxon>Eukaryota</taxon>
        <taxon>Fungi</taxon>
        <taxon>Dikarya</taxon>
        <taxon>Ascomycota</taxon>
        <taxon>Pezizomycotina</taxon>
        <taxon>Sordariomycetes</taxon>
        <taxon>Hypocreomycetidae</taxon>
        <taxon>Microascales</taxon>
        <taxon>Microascaceae</taxon>
        <taxon>Lomentospora</taxon>
    </lineage>
</organism>
<name>A0A2N3NBI7_9PEZI</name>
<feature type="compositionally biased region" description="Polar residues" evidence="1">
    <location>
        <begin position="728"/>
        <end position="742"/>
    </location>
</feature>
<dbReference type="GO" id="GO:0000183">
    <property type="term" value="P:rDNA heterochromatin formation"/>
    <property type="evidence" value="ECO:0007669"/>
    <property type="project" value="TreeGrafter"/>
</dbReference>
<feature type="region of interest" description="Disordered" evidence="1">
    <location>
        <begin position="440"/>
        <end position="487"/>
    </location>
</feature>
<dbReference type="GO" id="GO:0008270">
    <property type="term" value="F:zinc ion binding"/>
    <property type="evidence" value="ECO:0007669"/>
    <property type="project" value="InterPro"/>
</dbReference>
<dbReference type="STRING" id="41688.A0A2N3NBI7"/>
<protein>
    <recommendedName>
        <fullName evidence="2">Ams2/SPT21 N-terminal domain-containing protein</fullName>
    </recommendedName>
</protein>
<dbReference type="InterPro" id="IPR042403">
    <property type="entry name" value="Spt21/Ams2"/>
</dbReference>
<feature type="compositionally biased region" description="Low complexity" evidence="1">
    <location>
        <begin position="166"/>
        <end position="185"/>
    </location>
</feature>
<feature type="compositionally biased region" description="Basic and acidic residues" evidence="1">
    <location>
        <begin position="935"/>
        <end position="950"/>
    </location>
</feature>
<reference evidence="3 4" key="1">
    <citation type="journal article" date="2017" name="G3 (Bethesda)">
        <title>First Draft Genome Sequence of the Pathogenic Fungus Lomentospora prolificans (Formerly Scedosporium prolificans).</title>
        <authorList>
            <person name="Luo R."/>
            <person name="Zimin A."/>
            <person name="Workman R."/>
            <person name="Fan Y."/>
            <person name="Pertea G."/>
            <person name="Grossman N."/>
            <person name="Wear M.P."/>
            <person name="Jia B."/>
            <person name="Miller H."/>
            <person name="Casadevall A."/>
            <person name="Timp W."/>
            <person name="Zhang S.X."/>
            <person name="Salzberg S.L."/>
        </authorList>
    </citation>
    <scope>NUCLEOTIDE SEQUENCE [LARGE SCALE GENOMIC DNA]</scope>
    <source>
        <strain evidence="3 4">JHH-5317</strain>
    </source>
</reference>
<evidence type="ECO:0000259" key="2">
    <source>
        <dbReference type="Pfam" id="PF25823"/>
    </source>
</evidence>
<feature type="region of interest" description="Disordered" evidence="1">
    <location>
        <begin position="365"/>
        <end position="406"/>
    </location>
</feature>
<feature type="compositionally biased region" description="Acidic residues" evidence="1">
    <location>
        <begin position="615"/>
        <end position="626"/>
    </location>
</feature>
<feature type="compositionally biased region" description="Pro residues" evidence="1">
    <location>
        <begin position="466"/>
        <end position="479"/>
    </location>
</feature>
<evidence type="ECO:0000256" key="1">
    <source>
        <dbReference type="SAM" id="MobiDB-lite"/>
    </source>
</evidence>
<dbReference type="GO" id="GO:0006357">
    <property type="term" value="P:regulation of transcription by RNA polymerase II"/>
    <property type="evidence" value="ECO:0007669"/>
    <property type="project" value="TreeGrafter"/>
</dbReference>
<dbReference type="Pfam" id="PF25823">
    <property type="entry name" value="Ams2-SPT21_N"/>
    <property type="match status" value="1"/>
</dbReference>
<sequence>MSSAGNEELGFQLKPMGLKVHYTFDKDSQDRCLARHPQVVQAQTLTLDEKTTIGLVDISRCLQAVIQCSPELVGSPETDYVVYAYDYSEPDTPLVGQGVLSWLLDPSKNENANGQSLSMVTGLVTKNLLALFSGNGIKETLEVKLKLVQNNKIQRPGHQSHHQHQHSQSSVQSFTQQQPQQQLQLQTSQLNMSMSQGMDTVHTPTAEWNYFMSSIPQFGNDGAVGSPLPMDDVSYHSTTNSSSLNNQPAATVTEGTSQVAPARASSRAPSRPSSRASKKRQPTGRPRGRPRKRPLATEGNTSGYEDGTDGDEGPANKKRIASTVVGEVSVSAPFAGTPDSLRVAASTSGSLRNFRPLAVSGEGSVAGSHLQDVPRAPTPVPNADKRIPGTRSGLGRRPSTLGQEQSNLPVTVQAFLDSRMAFSPPNGDDARSPSIAVTPAAFSDDSGAEIGSSPPVPRTSRFMQSSPPPSSPILPPMPQPDSGFMSGGMEETAQFEEAKLQGICPTDAPSAAAQVNDPTPARAAQPPSQRDQEPKIPIQIFSLKTGMVQISNPYSHTPLGPDGQPVPRQRSRSDRRGSQPGSKPPPLISTENQKTSGEKANEDAATPVAPTTEAAEPEPEHEDEDEPQHVQSPVPANQAPTPAPAETAEATPAPSAAPPVPTTAPSPLPVKETRAPSAPAPALPMPAPQSRQLNRSHSMGPLALPLPSFPDESTSATSTSTSDNTSSKQATSKPGASSQLAKSASFHDLPLPIPLPSVPASDPVGPPQQGLPMPSATSFSEAPCPPSDSIAPPVPTSPSQKSNKNYVKKQSIKERLERAIANGEMPPFCTNCGAIETPTWRKISSREFVGVPEYVEYSEKPGCVTAIEIISRDGNGRPSSYRLIKKSLGPEDDKSLWTEMLLCNREWMMRGCLRLRVTNAGLACGIWLSKNNKHRPPERWEKDRERLGQERRKRGTGRNPVRNRKRTSARDSRSGTVPPLTSEACFPPTDDIATDAIGTDAIPTDAVNPPFMEESNGARNGVIPMDQFASLLETVNSHEFNEHNVEHRNQTTASGRSGFSNARSTHTRGTGTANSPIALDLDDDLGSTRRLLFPSPRHKSGTHRDPLNPVSPNIVTPTPGEGEGETRDDKDLAADAAVANENEYSASMDDDDLDALFGSKSPLPPRPSTPPPKESSSATRSQFRTPSRPTPSHRPLTRSITRSIQRSVQSSPILTQLELLQTTPTRTPRSRLMVAESPSLRRSPRINGSVSKYAERERRMKALEALPNGDIDGSLHNLGAAIANPFGDQAEIDAILDKCLSTAWPMMTPRKGGGWDDMGDHDWDLENMESLAGDLGEQPAV</sequence>
<feature type="compositionally biased region" description="Basic residues" evidence="1">
    <location>
        <begin position="276"/>
        <end position="294"/>
    </location>
</feature>
<feature type="compositionally biased region" description="Polar residues" evidence="1">
    <location>
        <begin position="235"/>
        <end position="259"/>
    </location>
</feature>
<dbReference type="GO" id="GO:0030466">
    <property type="term" value="P:silent mating-type cassette heterochromatin formation"/>
    <property type="evidence" value="ECO:0007669"/>
    <property type="project" value="TreeGrafter"/>
</dbReference>
<feature type="compositionally biased region" description="Pro residues" evidence="1">
    <location>
        <begin position="678"/>
        <end position="687"/>
    </location>
</feature>
<dbReference type="Gene3D" id="3.30.50.10">
    <property type="entry name" value="Erythroid Transcription Factor GATA-1, subunit A"/>
    <property type="match status" value="1"/>
</dbReference>